<keyword evidence="3" id="KW-1185">Reference proteome</keyword>
<proteinExistence type="predicted"/>
<feature type="region of interest" description="Disordered" evidence="1">
    <location>
        <begin position="65"/>
        <end position="101"/>
    </location>
</feature>
<gene>
    <name evidence="2" type="ORF">RRG08_029324</name>
</gene>
<accession>A0AAE1ASX4</accession>
<sequence>MGITGGGAEILHDESTLFVSRNQKRGYISTNWSASDLYGAYRSNLTFYVQLMSLKRSVKNQQIRASNFKSSKEHQEPAPADVMQPKSPLTRLGREQLISLI</sequence>
<dbReference type="Proteomes" id="UP001283361">
    <property type="component" value="Unassembled WGS sequence"/>
</dbReference>
<evidence type="ECO:0000256" key="1">
    <source>
        <dbReference type="SAM" id="MobiDB-lite"/>
    </source>
</evidence>
<name>A0AAE1ASX4_9GAST</name>
<reference evidence="2" key="1">
    <citation type="journal article" date="2023" name="G3 (Bethesda)">
        <title>A reference genome for the long-term kleptoplast-retaining sea slug Elysia crispata morphotype clarki.</title>
        <authorList>
            <person name="Eastman K.E."/>
            <person name="Pendleton A.L."/>
            <person name="Shaikh M.A."/>
            <person name="Suttiyut T."/>
            <person name="Ogas R."/>
            <person name="Tomko P."/>
            <person name="Gavelis G."/>
            <person name="Widhalm J.R."/>
            <person name="Wisecaver J.H."/>
        </authorList>
    </citation>
    <scope>NUCLEOTIDE SEQUENCE</scope>
    <source>
        <strain evidence="2">ECLA1</strain>
    </source>
</reference>
<protein>
    <submittedName>
        <fullName evidence="2">Uncharacterized protein</fullName>
    </submittedName>
</protein>
<evidence type="ECO:0000313" key="3">
    <source>
        <dbReference type="Proteomes" id="UP001283361"/>
    </source>
</evidence>
<comment type="caution">
    <text evidence="2">The sequence shown here is derived from an EMBL/GenBank/DDBJ whole genome shotgun (WGS) entry which is preliminary data.</text>
</comment>
<dbReference type="EMBL" id="JAWDGP010001331">
    <property type="protein sequence ID" value="KAK3792776.1"/>
    <property type="molecule type" value="Genomic_DNA"/>
</dbReference>
<evidence type="ECO:0000313" key="2">
    <source>
        <dbReference type="EMBL" id="KAK3792776.1"/>
    </source>
</evidence>
<organism evidence="2 3">
    <name type="scientific">Elysia crispata</name>
    <name type="common">lettuce slug</name>
    <dbReference type="NCBI Taxonomy" id="231223"/>
    <lineage>
        <taxon>Eukaryota</taxon>
        <taxon>Metazoa</taxon>
        <taxon>Spiralia</taxon>
        <taxon>Lophotrochozoa</taxon>
        <taxon>Mollusca</taxon>
        <taxon>Gastropoda</taxon>
        <taxon>Heterobranchia</taxon>
        <taxon>Euthyneura</taxon>
        <taxon>Panpulmonata</taxon>
        <taxon>Sacoglossa</taxon>
        <taxon>Placobranchoidea</taxon>
        <taxon>Plakobranchidae</taxon>
        <taxon>Elysia</taxon>
    </lineage>
</organism>
<dbReference type="AlphaFoldDB" id="A0AAE1ASX4"/>